<protein>
    <recommendedName>
        <fullName evidence="6">Sodium/calcium exchanger membrane region domain-containing protein</fullName>
    </recommendedName>
</protein>
<evidence type="ECO:0000256" key="4">
    <source>
        <dbReference type="ARBA" id="ARBA00023136"/>
    </source>
</evidence>
<comment type="subcellular location">
    <subcellularLocation>
        <location evidence="1">Membrane</location>
        <topology evidence="1">Multi-pass membrane protein</topology>
    </subcellularLocation>
</comment>
<comment type="caution">
    <text evidence="7">The sequence shown here is derived from an EMBL/GenBank/DDBJ whole genome shotgun (WGS) entry which is preliminary data.</text>
</comment>
<dbReference type="EMBL" id="BDJK01000036">
    <property type="protein sequence ID" value="GAV23251.1"/>
    <property type="molecule type" value="Genomic_DNA"/>
</dbReference>
<feature type="transmembrane region" description="Helical" evidence="5">
    <location>
        <begin position="180"/>
        <end position="199"/>
    </location>
</feature>
<feature type="transmembrane region" description="Helical" evidence="5">
    <location>
        <begin position="116"/>
        <end position="133"/>
    </location>
</feature>
<dbReference type="RefSeq" id="WP_075859693.1">
    <property type="nucleotide sequence ID" value="NZ_BDJK01000036.1"/>
</dbReference>
<dbReference type="GO" id="GO:0005886">
    <property type="term" value="C:plasma membrane"/>
    <property type="evidence" value="ECO:0007669"/>
    <property type="project" value="TreeGrafter"/>
</dbReference>
<name>A0A1L8CWJ2_9THEO</name>
<feature type="transmembrane region" description="Helical" evidence="5">
    <location>
        <begin position="211"/>
        <end position="230"/>
    </location>
</feature>
<evidence type="ECO:0000313" key="7">
    <source>
        <dbReference type="EMBL" id="GAV23251.1"/>
    </source>
</evidence>
<feature type="transmembrane region" description="Helical" evidence="5">
    <location>
        <begin position="310"/>
        <end position="326"/>
    </location>
</feature>
<dbReference type="GO" id="GO:0005262">
    <property type="term" value="F:calcium channel activity"/>
    <property type="evidence" value="ECO:0007669"/>
    <property type="project" value="TreeGrafter"/>
</dbReference>
<keyword evidence="8" id="KW-1185">Reference proteome</keyword>
<dbReference type="Proteomes" id="UP000187485">
    <property type="component" value="Unassembled WGS sequence"/>
</dbReference>
<dbReference type="InterPro" id="IPR004837">
    <property type="entry name" value="NaCa_Exmemb"/>
</dbReference>
<sequence>MTIVLLIGSLLFILGGAVLFTNGVEWLGKKFNLNEGTVGSVLAAVGTALPETMIPIIAILFGAGADAHAIGVGAILGAPFMLSTVALFLAGLSALSFKKRANRHELMVNGAVFKRDLMFFLPLYALALLASFLPYAGKVIVALVLVGAYAYYLKITITAPAGEENCHELDRCYFAPRHEVPPTFAIIAQVVVALAMIVLGADEFVKGIEAVAKSAGIPALVLSLVIAPIATELPEKFNSIIWIRDQKDTYALGNVTGAMVFQSTLIPAFGIVFSDWHLDFYAGLSGVLALMAGLLAYLGYRFRKKLSARLLLVNGLLYLVFIYFVVQG</sequence>
<dbReference type="GO" id="GO:0006874">
    <property type="term" value="P:intracellular calcium ion homeostasis"/>
    <property type="evidence" value="ECO:0007669"/>
    <property type="project" value="TreeGrafter"/>
</dbReference>
<gene>
    <name evidence="7" type="ORF">cpu_17610</name>
</gene>
<evidence type="ECO:0000259" key="6">
    <source>
        <dbReference type="Pfam" id="PF01699"/>
    </source>
</evidence>
<feature type="transmembrane region" description="Helical" evidence="5">
    <location>
        <begin position="6"/>
        <end position="28"/>
    </location>
</feature>
<evidence type="ECO:0000313" key="8">
    <source>
        <dbReference type="Proteomes" id="UP000187485"/>
    </source>
</evidence>
<evidence type="ECO:0000256" key="2">
    <source>
        <dbReference type="ARBA" id="ARBA00022692"/>
    </source>
</evidence>
<evidence type="ECO:0000256" key="5">
    <source>
        <dbReference type="SAM" id="Phobius"/>
    </source>
</evidence>
<dbReference type="PANTHER" id="PTHR10846">
    <property type="entry name" value="SODIUM/POTASSIUM/CALCIUM EXCHANGER"/>
    <property type="match status" value="1"/>
</dbReference>
<feature type="transmembrane region" description="Helical" evidence="5">
    <location>
        <begin position="40"/>
        <end position="63"/>
    </location>
</feature>
<dbReference type="OrthoDB" id="9786081at2"/>
<dbReference type="Gene3D" id="1.20.1420.30">
    <property type="entry name" value="NCX, central ion-binding region"/>
    <property type="match status" value="1"/>
</dbReference>
<feature type="domain" description="Sodium/calcium exchanger membrane region" evidence="6">
    <location>
        <begin position="187"/>
        <end position="326"/>
    </location>
</feature>
<evidence type="ECO:0000256" key="3">
    <source>
        <dbReference type="ARBA" id="ARBA00022989"/>
    </source>
</evidence>
<feature type="transmembrane region" description="Helical" evidence="5">
    <location>
        <begin position="251"/>
        <end position="274"/>
    </location>
</feature>
<dbReference type="GO" id="GO:0008273">
    <property type="term" value="F:calcium, potassium:sodium antiporter activity"/>
    <property type="evidence" value="ECO:0007669"/>
    <property type="project" value="TreeGrafter"/>
</dbReference>
<keyword evidence="4 5" id="KW-0472">Membrane</keyword>
<accession>A0A1L8CWJ2</accession>
<evidence type="ECO:0000256" key="1">
    <source>
        <dbReference type="ARBA" id="ARBA00004141"/>
    </source>
</evidence>
<proteinExistence type="predicted"/>
<dbReference type="InterPro" id="IPR044880">
    <property type="entry name" value="NCX_ion-bd_dom_sf"/>
</dbReference>
<feature type="transmembrane region" description="Helical" evidence="5">
    <location>
        <begin position="280"/>
        <end position="298"/>
    </location>
</feature>
<keyword evidence="3 5" id="KW-1133">Transmembrane helix</keyword>
<dbReference type="PANTHER" id="PTHR10846:SF8">
    <property type="entry name" value="INNER MEMBRANE PROTEIN YRBG"/>
    <property type="match status" value="1"/>
</dbReference>
<dbReference type="InterPro" id="IPR004481">
    <property type="entry name" value="K/Na/Ca-exchanger"/>
</dbReference>
<feature type="transmembrane region" description="Helical" evidence="5">
    <location>
        <begin position="139"/>
        <end position="159"/>
    </location>
</feature>
<feature type="domain" description="Sodium/calcium exchanger membrane region" evidence="6">
    <location>
        <begin position="3"/>
        <end position="156"/>
    </location>
</feature>
<keyword evidence="2 5" id="KW-0812">Transmembrane</keyword>
<feature type="transmembrane region" description="Helical" evidence="5">
    <location>
        <begin position="69"/>
        <end position="95"/>
    </location>
</feature>
<reference evidence="8" key="1">
    <citation type="submission" date="2016-12" db="EMBL/GenBank/DDBJ databases">
        <title>Draft Genome Sequences od Carboxydothermus pertinax and islandicus, Hydrogenogenic Carboxydotrophic Bacteria.</title>
        <authorList>
            <person name="Fukuyama Y."/>
            <person name="Ohmae K."/>
            <person name="Yoneda Y."/>
            <person name="Yoshida T."/>
            <person name="Sako Y."/>
        </authorList>
    </citation>
    <scope>NUCLEOTIDE SEQUENCE [LARGE SCALE GENOMIC DNA]</scope>
    <source>
        <strain evidence="8">Ug1</strain>
    </source>
</reference>
<dbReference type="Pfam" id="PF01699">
    <property type="entry name" value="Na_Ca_ex"/>
    <property type="match status" value="2"/>
</dbReference>
<organism evidence="7 8">
    <name type="scientific">Carboxydothermus pertinax</name>
    <dbReference type="NCBI Taxonomy" id="870242"/>
    <lineage>
        <taxon>Bacteria</taxon>
        <taxon>Bacillati</taxon>
        <taxon>Bacillota</taxon>
        <taxon>Clostridia</taxon>
        <taxon>Thermoanaerobacterales</taxon>
        <taxon>Thermoanaerobacteraceae</taxon>
        <taxon>Carboxydothermus</taxon>
    </lineage>
</organism>
<dbReference type="STRING" id="870242.cpu_17610"/>
<dbReference type="AlphaFoldDB" id="A0A1L8CWJ2"/>